<proteinExistence type="inferred from homology"/>
<feature type="compositionally biased region" description="Basic and acidic residues" evidence="4">
    <location>
        <begin position="1192"/>
        <end position="1204"/>
    </location>
</feature>
<feature type="compositionally biased region" description="Low complexity" evidence="4">
    <location>
        <begin position="1392"/>
        <end position="1420"/>
    </location>
</feature>
<feature type="compositionally biased region" description="Low complexity" evidence="4">
    <location>
        <begin position="682"/>
        <end position="695"/>
    </location>
</feature>
<dbReference type="InterPro" id="IPR050944">
    <property type="entry name" value="FAM83"/>
</dbReference>
<feature type="compositionally biased region" description="Polar residues" evidence="4">
    <location>
        <begin position="1206"/>
        <end position="1221"/>
    </location>
</feature>
<dbReference type="InterPro" id="IPR012461">
    <property type="entry name" value="SACK1"/>
</dbReference>
<feature type="region of interest" description="Disordered" evidence="4">
    <location>
        <begin position="486"/>
        <end position="535"/>
    </location>
</feature>
<comment type="subcellular location">
    <subcellularLocation>
        <location evidence="1">Cytoplasm</location>
    </subcellularLocation>
</comment>
<feature type="compositionally biased region" description="Basic and acidic residues" evidence="4">
    <location>
        <begin position="646"/>
        <end position="673"/>
    </location>
</feature>
<keyword evidence="3" id="KW-0963">Cytoplasm</keyword>
<organism evidence="6 7">
    <name type="scientific">Lates calcarifer</name>
    <name type="common">Barramundi</name>
    <name type="synonym">Holocentrus calcarifer</name>
    <dbReference type="NCBI Taxonomy" id="8187"/>
    <lineage>
        <taxon>Eukaryota</taxon>
        <taxon>Metazoa</taxon>
        <taxon>Chordata</taxon>
        <taxon>Craniata</taxon>
        <taxon>Vertebrata</taxon>
        <taxon>Euteleostomi</taxon>
        <taxon>Actinopterygii</taxon>
        <taxon>Neopterygii</taxon>
        <taxon>Teleostei</taxon>
        <taxon>Neoteleostei</taxon>
        <taxon>Acanthomorphata</taxon>
        <taxon>Carangaria</taxon>
        <taxon>Carangaria incertae sedis</taxon>
        <taxon>Centropomidae</taxon>
        <taxon>Lates</taxon>
    </lineage>
</organism>
<evidence type="ECO:0000313" key="8">
    <source>
        <dbReference type="RefSeq" id="XP_018541995.1"/>
    </source>
</evidence>
<evidence type="ECO:0000313" key="7">
    <source>
        <dbReference type="RefSeq" id="XP_018541994.1"/>
    </source>
</evidence>
<dbReference type="RefSeq" id="XP_018541995.1">
    <property type="nucleotide sequence ID" value="XM_018686479.2"/>
</dbReference>
<feature type="region of interest" description="Disordered" evidence="4">
    <location>
        <begin position="1546"/>
        <end position="1623"/>
    </location>
</feature>
<feature type="compositionally biased region" description="Polar residues" evidence="4">
    <location>
        <begin position="696"/>
        <end position="709"/>
    </location>
</feature>
<feature type="compositionally biased region" description="Basic and acidic residues" evidence="4">
    <location>
        <begin position="1572"/>
        <end position="1585"/>
    </location>
</feature>
<dbReference type="GO" id="GO:0045104">
    <property type="term" value="P:intermediate filament cytoskeleton organization"/>
    <property type="evidence" value="ECO:0007669"/>
    <property type="project" value="TreeGrafter"/>
</dbReference>
<sequence>MARRSQCSSAGDNPLDPNYLPPHYREEYRLAIDALIEEDLEGYYKFLQRVDVVDFLSTPEIQYIQNSIQVPQQSHHHPEQRSLELGGDGSSDTYWPIHSDLDVPGLDLGWPQLHHFIGPTEVTTLVNPPEPDMPSIKEQARRLIKNAQQVIAVVMDMFTDVDMFADILNAAARSVAVYILLDEQNAHHFVNMVSNCRVNLQSIQFLRVRTVSGITYHCRSGKSFKGQMMDRFLLTDCRAVLSGNYSFMWSFEKLHRSMAHLFLGQLVSTFDEEFRILFAQSQPLMIENVLAPMEDLSLLSKRQYPSERTSLFREPRKFLSMDTGHPEDMDWRMMPLKKQGSLHGPADMYGRFPPQQSRMDPSFEQGPSRMLENPAFKRHSYAEGVHGRFSYPFLQQQGMPEPENQGRQFHRGQQPYPGPGLGPETEYSGYDRFWNQGYHSADPYSEPGLPQDMQPPENFDHVYNYLSSTRNVDFDQSSEKVPLAADLPFSSSHPRRLSLGQPYACQTSPTPSNPTEQKQFFQEPHTDRKDPTVKRGLRNWRISSFLSAHDNPGDEGLPLVTPQAPDAFEEPLNPIPQTAPGVDLTYPKIPNVREFKVPAIPRASQIPGYIKATVREQPKKLPDEPPAVTTETKTTPTPSESSSTAEGEKAEEAEEKEQKEPKTSVLRREESFRRNYNPAAPRSSRLRSSLIFSSLEQQHGSQDSKTAPGQQDEESDKNEAEQTKLPFVSQVLGQRRSAAREPFEWNRYMKSASATDVYKPDDGDSKADDKDLSKEENSKDLSENREGKESLKPPDVEQNLSPSVPRSKPPEQPVQPPKPLFTTSYDMNDPDKRLMFFKELAAKRKAAKAAEAEKSKDKAPLKLPTDLKNTTAKKEEPEGKEGSEKMTTTSPSMGLSEKNVTAGDAGKTASTEECKSVSLSLDAGDKTNKQDSLVKNESSIPQSCKEEQTGVSTDSEKIELKNSQPAISLPVTAETETPSSEPPEDLKPSKPAVKESSPSQPPAPTGATPDVPSLIQGTDESESPSHDPTSKESSSLISSSVEAPPSSAPAALDSNTQSPESEISISKPALLPEPQTGSELSSSNPSVQSSVSDHILSDSGSQVSPSPPTSSSAALSTPGETLSSDVTPEDSSSTLSSSILSPNSDKTEAQDSLLESSQTTDKPSAESESTQIDPDPISQLTSSETPSAVDSAHVESDISPDKGAEPNTSSLQSTTNINSEESCAPTPVSENESVPKAVAEESEVPGSSEDVKADSTPPSPSPSSPKSGLPNVSDLESSTSKPDQIETITVQPQPEHTQSETCSPVNPDVTSNASQSPTNASPQDAPTQATPPPELNLTTSVTPTPVETVSCSPPLTESVGSVLPPEAEKTERDTSTLCSTSDPTPPPEEITTDSNKTPTLPSTETSSPTEPTSKIPTEPEAIPESVTSESLPSEPPVPAENSKVDHQSDVIKEPELPDSGEKKSDDTEATNKVKKSATQESVTNKKTNDQVRQNNCTEPAEVVPDEVVPLSPQTKQPKTGPSRYHSSTANVLSCSNLRDDTKLLLEQISANSQSRNEATKESPVTDDEKEDEADKNAKREKERGLKTFGRGPPKSTQEKEKLLERIQSMRKERKVYSRFEMAP</sequence>
<dbReference type="PANTHER" id="PTHR16181:SF16">
    <property type="entry name" value="FAMILY WITH SEQUENCE SIMILARITY 83 MEMBER HA"/>
    <property type="match status" value="1"/>
</dbReference>
<feature type="compositionally biased region" description="Low complexity" evidence="4">
    <location>
        <begin position="1031"/>
        <end position="1054"/>
    </location>
</feature>
<dbReference type="GO" id="GO:0007165">
    <property type="term" value="P:signal transduction"/>
    <property type="evidence" value="ECO:0007669"/>
    <property type="project" value="TreeGrafter"/>
</dbReference>
<feature type="region of interest" description="Disordered" evidence="4">
    <location>
        <begin position="395"/>
        <end position="459"/>
    </location>
</feature>
<feature type="compositionally biased region" description="Basic and acidic residues" evidence="4">
    <location>
        <begin position="923"/>
        <end position="934"/>
    </location>
</feature>
<feature type="compositionally biased region" description="Basic and acidic residues" evidence="4">
    <location>
        <begin position="524"/>
        <end position="533"/>
    </location>
</feature>
<feature type="compositionally biased region" description="Basic and acidic residues" evidence="4">
    <location>
        <begin position="1596"/>
        <end position="1617"/>
    </location>
</feature>
<feature type="compositionally biased region" description="Polar residues" evidence="4">
    <location>
        <begin position="1274"/>
        <end position="1321"/>
    </location>
</feature>
<feature type="compositionally biased region" description="Polar residues" evidence="4">
    <location>
        <begin position="1120"/>
        <end position="1130"/>
    </location>
</feature>
<evidence type="ECO:0000313" key="9">
    <source>
        <dbReference type="RefSeq" id="XP_050932630.1"/>
    </source>
</evidence>
<dbReference type="KEGG" id="lcf:108889822"/>
<feature type="compositionally biased region" description="Polar residues" evidence="4">
    <location>
        <begin position="1055"/>
        <end position="1064"/>
    </location>
</feature>
<comment type="similarity">
    <text evidence="2">Belongs to the FAM83 family.</text>
</comment>
<feature type="compositionally biased region" description="Pro residues" evidence="4">
    <location>
        <begin position="810"/>
        <end position="819"/>
    </location>
</feature>
<dbReference type="SUPFAM" id="SSF56024">
    <property type="entry name" value="Phospholipase D/nuclease"/>
    <property type="match status" value="1"/>
</dbReference>
<feature type="compositionally biased region" description="Low complexity" evidence="4">
    <location>
        <begin position="1099"/>
        <end position="1119"/>
    </location>
</feature>
<feature type="compositionally biased region" description="Low complexity" evidence="4">
    <location>
        <begin position="1078"/>
        <end position="1092"/>
    </location>
</feature>
<evidence type="ECO:0000256" key="3">
    <source>
        <dbReference type="ARBA" id="ARBA00022490"/>
    </source>
</evidence>
<evidence type="ECO:0000256" key="1">
    <source>
        <dbReference type="ARBA" id="ARBA00004496"/>
    </source>
</evidence>
<feature type="compositionally biased region" description="Polar residues" evidence="4">
    <location>
        <begin position="1153"/>
        <end position="1188"/>
    </location>
</feature>
<dbReference type="RefSeq" id="XP_018541994.1">
    <property type="nucleotide sequence ID" value="XM_018686478.2"/>
</dbReference>
<dbReference type="GeneID" id="108889822"/>
<dbReference type="RefSeq" id="XP_050932630.1">
    <property type="nucleotide sequence ID" value="XM_051076673.1"/>
</dbReference>
<feature type="compositionally biased region" description="Basic and acidic residues" evidence="4">
    <location>
        <begin position="842"/>
        <end position="860"/>
    </location>
</feature>
<feature type="compositionally biased region" description="Polar residues" evidence="4">
    <location>
        <begin position="1511"/>
        <end position="1528"/>
    </location>
</feature>
<dbReference type="Pfam" id="PF07894">
    <property type="entry name" value="SACK1"/>
    <property type="match status" value="1"/>
</dbReference>
<feature type="compositionally biased region" description="Polar residues" evidence="4">
    <location>
        <begin position="504"/>
        <end position="520"/>
    </location>
</feature>
<feature type="compositionally biased region" description="Polar residues" evidence="4">
    <location>
        <begin position="1"/>
        <end position="11"/>
    </location>
</feature>
<feature type="region of interest" description="Disordered" evidence="4">
    <location>
        <begin position="69"/>
        <end position="89"/>
    </location>
</feature>
<dbReference type="GO" id="GO:0045095">
    <property type="term" value="C:keratin filament"/>
    <property type="evidence" value="ECO:0007669"/>
    <property type="project" value="TreeGrafter"/>
</dbReference>
<dbReference type="Gene3D" id="3.30.870.10">
    <property type="entry name" value="Endonuclease Chain A"/>
    <property type="match status" value="1"/>
</dbReference>
<dbReference type="CTD" id="565437"/>
<feature type="compositionally biased region" description="Basic and acidic residues" evidence="4">
    <location>
        <begin position="1442"/>
        <end position="1471"/>
    </location>
</feature>
<reference evidence="7 8" key="1">
    <citation type="submission" date="2025-04" db="UniProtKB">
        <authorList>
            <consortium name="RefSeq"/>
        </authorList>
    </citation>
    <scope>IDENTIFICATION</scope>
    <source>
        <tissue evidence="7 8">Brain</tissue>
    </source>
</reference>
<feature type="compositionally biased region" description="Basic and acidic residues" evidence="4">
    <location>
        <begin position="872"/>
        <end position="884"/>
    </location>
</feature>
<dbReference type="PANTHER" id="PTHR16181">
    <property type="entry name" value="PROTEIN FAM83A-RELATED"/>
    <property type="match status" value="1"/>
</dbReference>
<feature type="region of interest" description="Disordered" evidence="4">
    <location>
        <begin position="1"/>
        <end position="20"/>
    </location>
</feature>
<gene>
    <name evidence="7 8 9" type="primary">fam83ha</name>
</gene>
<feature type="compositionally biased region" description="Low complexity" evidence="4">
    <location>
        <begin position="626"/>
        <end position="645"/>
    </location>
</feature>
<evidence type="ECO:0000259" key="5">
    <source>
        <dbReference type="Pfam" id="PF07894"/>
    </source>
</evidence>
<evidence type="ECO:0000313" key="6">
    <source>
        <dbReference type="Proteomes" id="UP000694890"/>
    </source>
</evidence>
<dbReference type="GO" id="GO:0005737">
    <property type="term" value="C:cytoplasm"/>
    <property type="evidence" value="ECO:0007669"/>
    <property type="project" value="UniProtKB-SubCell"/>
</dbReference>
<feature type="compositionally biased region" description="Low complexity" evidence="4">
    <location>
        <begin position="1338"/>
        <end position="1354"/>
    </location>
</feature>
<evidence type="ECO:0000256" key="4">
    <source>
        <dbReference type="SAM" id="MobiDB-lite"/>
    </source>
</evidence>
<feature type="compositionally biased region" description="Polar residues" evidence="4">
    <location>
        <begin position="1476"/>
        <end position="1497"/>
    </location>
</feature>
<feature type="compositionally biased region" description="Basic and acidic residues" evidence="4">
    <location>
        <begin position="758"/>
        <end position="795"/>
    </location>
</feature>
<feature type="compositionally biased region" description="Low complexity" evidence="4">
    <location>
        <begin position="1498"/>
        <end position="1509"/>
    </location>
</feature>
<dbReference type="GO" id="GO:0019901">
    <property type="term" value="F:protein kinase binding"/>
    <property type="evidence" value="ECO:0007669"/>
    <property type="project" value="TreeGrafter"/>
</dbReference>
<dbReference type="GO" id="GO:0044380">
    <property type="term" value="P:protein localization to cytoskeleton"/>
    <property type="evidence" value="ECO:0007669"/>
    <property type="project" value="TreeGrafter"/>
</dbReference>
<dbReference type="GO" id="GO:1990254">
    <property type="term" value="F:keratin filament binding"/>
    <property type="evidence" value="ECO:0007669"/>
    <property type="project" value="TreeGrafter"/>
</dbReference>
<feature type="domain" description="Scaffolding anchor of CK1" evidence="5">
    <location>
        <begin position="13"/>
        <end position="283"/>
    </location>
</feature>
<feature type="region of interest" description="Disordered" evidence="4">
    <location>
        <begin position="842"/>
        <end position="1528"/>
    </location>
</feature>
<dbReference type="GO" id="GO:0030335">
    <property type="term" value="P:positive regulation of cell migration"/>
    <property type="evidence" value="ECO:0007669"/>
    <property type="project" value="TreeGrafter"/>
</dbReference>
<feature type="compositionally biased region" description="Basic and acidic residues" evidence="4">
    <location>
        <begin position="944"/>
        <end position="960"/>
    </location>
</feature>
<dbReference type="FunFam" id="3.30.870.10:FF:000004">
    <property type="entry name" value="protein FAM83H isoform X2"/>
    <property type="match status" value="1"/>
</dbReference>
<feature type="region of interest" description="Disordered" evidence="4">
    <location>
        <begin position="615"/>
        <end position="829"/>
    </location>
</feature>
<name>A0AAJ7PYJ2_LATCA</name>
<evidence type="ECO:0000256" key="2">
    <source>
        <dbReference type="ARBA" id="ARBA00006937"/>
    </source>
</evidence>
<feature type="compositionally biased region" description="Low complexity" evidence="4">
    <location>
        <begin position="1131"/>
        <end position="1144"/>
    </location>
</feature>
<dbReference type="Proteomes" id="UP000694890">
    <property type="component" value="Linkage group LG16_LG22"/>
</dbReference>
<protein>
    <submittedName>
        <fullName evidence="7 8">Protein FAM83H</fullName>
    </submittedName>
</protein>
<accession>A0AAJ7PYJ2</accession>